<dbReference type="AlphaFoldDB" id="I3D4U1"/>
<evidence type="ECO:0000313" key="2">
    <source>
        <dbReference type="EMBL" id="EIJ66734.1"/>
    </source>
</evidence>
<reference evidence="2 3" key="1">
    <citation type="journal article" date="2012" name="J. Bacteriol.">
        <title>Genome sequence of "Candidatus Nitrosopumilus salaria" BD31, an ammonia-oxidizing archaeon from the San Francisco Bay estuary.</title>
        <authorList>
            <person name="Mosier A.C."/>
            <person name="Allen E.E."/>
            <person name="Kim M."/>
            <person name="Ferriera S."/>
            <person name="Francis C.A."/>
        </authorList>
    </citation>
    <scope>NUCLEOTIDE SEQUENCE [LARGE SCALE GENOMIC DNA]</scope>
    <source>
        <strain evidence="2 3">BD31</strain>
    </source>
</reference>
<keyword evidence="1" id="KW-1133">Transmembrane helix</keyword>
<evidence type="ECO:0000313" key="3">
    <source>
        <dbReference type="Proteomes" id="UP000003423"/>
    </source>
</evidence>
<name>I3D4U1_9ARCH</name>
<sequence length="52" mass="5880">MSTNKIKLIQKSHHFVMKITVKEGWNKKSKMEIAAMVISVIAIIAVILLDKT</sequence>
<proteinExistence type="predicted"/>
<comment type="caution">
    <text evidence="2">The sequence shown here is derived from an EMBL/GenBank/DDBJ whole genome shotgun (WGS) entry which is preliminary data.</text>
</comment>
<feature type="transmembrane region" description="Helical" evidence="1">
    <location>
        <begin position="31"/>
        <end position="49"/>
    </location>
</feature>
<accession>I3D4U1</accession>
<keyword evidence="1" id="KW-0812">Transmembrane</keyword>
<evidence type="ECO:0000256" key="1">
    <source>
        <dbReference type="SAM" id="Phobius"/>
    </source>
</evidence>
<protein>
    <submittedName>
        <fullName evidence="2">Uncharacterized protein</fullName>
    </submittedName>
</protein>
<dbReference type="Proteomes" id="UP000003423">
    <property type="component" value="Unassembled WGS sequence"/>
</dbReference>
<keyword evidence="3" id="KW-1185">Reference proteome</keyword>
<gene>
    <name evidence="2" type="ORF">BD31_I1211</name>
</gene>
<dbReference type="PATRIC" id="fig|859350.6.peg.285"/>
<keyword evidence="1" id="KW-0472">Membrane</keyword>
<organism evidence="2 3">
    <name type="scientific">Candidatus Nitrosopumilus salarius BD31</name>
    <dbReference type="NCBI Taxonomy" id="859350"/>
    <lineage>
        <taxon>Archaea</taxon>
        <taxon>Nitrososphaerota</taxon>
        <taxon>Nitrososphaeria</taxon>
        <taxon>Nitrosopumilales</taxon>
        <taxon>Nitrosopumilaceae</taxon>
        <taxon>Nitrosopumilus</taxon>
    </lineage>
</organism>
<dbReference type="EMBL" id="AEXL02000024">
    <property type="protein sequence ID" value="EIJ66734.1"/>
    <property type="molecule type" value="Genomic_DNA"/>
</dbReference>